<accession>A0AAV5QSR7</accession>
<dbReference type="FunFam" id="3.40.50.720:FF:000084">
    <property type="entry name" value="Short-chain dehydrogenase reductase"/>
    <property type="match status" value="1"/>
</dbReference>
<dbReference type="Proteomes" id="UP001360560">
    <property type="component" value="Unassembled WGS sequence"/>
</dbReference>
<dbReference type="EMBL" id="BTFZ01000012">
    <property type="protein sequence ID" value="GMM37529.1"/>
    <property type="molecule type" value="Genomic_DNA"/>
</dbReference>
<keyword evidence="5" id="KW-1185">Reference proteome</keyword>
<dbReference type="InterPro" id="IPR002347">
    <property type="entry name" value="SDR_fam"/>
</dbReference>
<dbReference type="Gene3D" id="3.40.50.720">
    <property type="entry name" value="NAD(P)-binding Rossmann-like Domain"/>
    <property type="match status" value="1"/>
</dbReference>
<dbReference type="PANTHER" id="PTHR42760">
    <property type="entry name" value="SHORT-CHAIN DEHYDROGENASES/REDUCTASES FAMILY MEMBER"/>
    <property type="match status" value="1"/>
</dbReference>
<protein>
    <recommendedName>
        <fullName evidence="6">NAD(P)-binding protein</fullName>
    </recommendedName>
</protein>
<dbReference type="RefSeq" id="XP_064854525.1">
    <property type="nucleotide sequence ID" value="XM_064998453.1"/>
</dbReference>
<dbReference type="SUPFAM" id="SSF51735">
    <property type="entry name" value="NAD(P)-binding Rossmann-fold domains"/>
    <property type="match status" value="1"/>
</dbReference>
<dbReference type="PRINTS" id="PR00080">
    <property type="entry name" value="SDRFAMILY"/>
</dbReference>
<dbReference type="PANTHER" id="PTHR42760:SF5">
    <property type="entry name" value="2-DEHYDRO-3-DEOXY-D-GLUCONATE 5-DEHYDROGENASE"/>
    <property type="match status" value="1"/>
</dbReference>
<evidence type="ECO:0000313" key="5">
    <source>
        <dbReference type="Proteomes" id="UP001360560"/>
    </source>
</evidence>
<comment type="caution">
    <text evidence="4">The sequence shown here is derived from an EMBL/GenBank/DDBJ whole genome shotgun (WGS) entry which is preliminary data.</text>
</comment>
<gene>
    <name evidence="4" type="ORF">DASC09_048540</name>
</gene>
<proteinExistence type="inferred from homology"/>
<dbReference type="GO" id="GO:0016616">
    <property type="term" value="F:oxidoreductase activity, acting on the CH-OH group of donors, NAD or NADP as acceptor"/>
    <property type="evidence" value="ECO:0007669"/>
    <property type="project" value="TreeGrafter"/>
</dbReference>
<name>A0AAV5QSR7_9ASCO</name>
<evidence type="ECO:0000256" key="3">
    <source>
        <dbReference type="ARBA" id="ARBA00023002"/>
    </source>
</evidence>
<evidence type="ECO:0008006" key="6">
    <source>
        <dbReference type="Google" id="ProtNLM"/>
    </source>
</evidence>
<keyword evidence="2" id="KW-0521">NADP</keyword>
<reference evidence="4 5" key="1">
    <citation type="journal article" date="2023" name="Elife">
        <title>Identification of key yeast species and microbe-microbe interactions impacting larval growth of Drosophila in the wild.</title>
        <authorList>
            <person name="Mure A."/>
            <person name="Sugiura Y."/>
            <person name="Maeda R."/>
            <person name="Honda K."/>
            <person name="Sakurai N."/>
            <person name="Takahashi Y."/>
            <person name="Watada M."/>
            <person name="Katoh T."/>
            <person name="Gotoh A."/>
            <person name="Gotoh Y."/>
            <person name="Taniguchi I."/>
            <person name="Nakamura K."/>
            <person name="Hayashi T."/>
            <person name="Katayama T."/>
            <person name="Uemura T."/>
            <person name="Hattori Y."/>
        </authorList>
    </citation>
    <scope>NUCLEOTIDE SEQUENCE [LARGE SCALE GENOMIC DNA]</scope>
    <source>
        <strain evidence="4 5">SC-9</strain>
    </source>
</reference>
<dbReference type="Pfam" id="PF13561">
    <property type="entry name" value="adh_short_C2"/>
    <property type="match status" value="1"/>
</dbReference>
<evidence type="ECO:0000256" key="1">
    <source>
        <dbReference type="ARBA" id="ARBA00006484"/>
    </source>
</evidence>
<comment type="similarity">
    <text evidence="1">Belongs to the short-chain dehydrogenases/reductases (SDR) family.</text>
</comment>
<dbReference type="PRINTS" id="PR00081">
    <property type="entry name" value="GDHRDH"/>
</dbReference>
<dbReference type="InterPro" id="IPR036291">
    <property type="entry name" value="NAD(P)-bd_dom_sf"/>
</dbReference>
<dbReference type="GeneID" id="90075504"/>
<sequence>MGIAEKLFTLEGKIVLITGVTNGIGFSMAEALAEFKAKQIIFVHRPSTDPSKLIAALKHAAQENHHQDLVVSTIAQDLSTLKISEIEPLIFNKALELSETGKIDILINNAGINQFHSFEDYPDSEFDEVLHVNLRVPHKLTQLVGAHMIDNNIKGKIVCTCSLYSFEGGHDCSAYTVSKGGIHSLVQAANNEWASKGICVNGLVPGVIKTNMTSAIYENPQRNTKMEQRIPAGHLGVPDDFKGAIIFLVSNASNYVTGTTVTVDGGYRSW</sequence>
<evidence type="ECO:0000313" key="4">
    <source>
        <dbReference type="EMBL" id="GMM37529.1"/>
    </source>
</evidence>
<keyword evidence="3" id="KW-0560">Oxidoreductase</keyword>
<dbReference type="AlphaFoldDB" id="A0AAV5QSR7"/>
<evidence type="ECO:0000256" key="2">
    <source>
        <dbReference type="ARBA" id="ARBA00022857"/>
    </source>
</evidence>
<organism evidence="4 5">
    <name type="scientific">Saccharomycopsis crataegensis</name>
    <dbReference type="NCBI Taxonomy" id="43959"/>
    <lineage>
        <taxon>Eukaryota</taxon>
        <taxon>Fungi</taxon>
        <taxon>Dikarya</taxon>
        <taxon>Ascomycota</taxon>
        <taxon>Saccharomycotina</taxon>
        <taxon>Saccharomycetes</taxon>
        <taxon>Saccharomycopsidaceae</taxon>
        <taxon>Saccharomycopsis</taxon>
    </lineage>
</organism>